<evidence type="ECO:0000256" key="4">
    <source>
        <dbReference type="SAM" id="MobiDB-lite"/>
    </source>
</evidence>
<comment type="caution">
    <text evidence="7">The sequence shown here is derived from an EMBL/GenBank/DDBJ whole genome shotgun (WGS) entry which is preliminary data.</text>
</comment>
<evidence type="ECO:0000256" key="3">
    <source>
        <dbReference type="ARBA" id="ARBA00023163"/>
    </source>
</evidence>
<dbReference type="Proteomes" id="UP000602745">
    <property type="component" value="Unassembled WGS sequence"/>
</dbReference>
<evidence type="ECO:0000259" key="6">
    <source>
        <dbReference type="PROSITE" id="PS51078"/>
    </source>
</evidence>
<feature type="domain" description="IclR-ED" evidence="6">
    <location>
        <begin position="93"/>
        <end position="273"/>
    </location>
</feature>
<sequence>MTPSNATLITPGGASDSGGGGAEPKDRQFVTALARGLKVLRCFAAEKRELGSSEIARLTGLPQPTVWRLCKTLQDEGYLLPGSGRDQLQLSPSVLGLGYSALASMALTEVAKPAMQEMANRFGAACSMATRNGLHMILVQRCQGQSDLVLNLHVGSQLPLTASAIGTAYIACMSEADRASLYQDIKARDEPNWPAREAILAHALRQYAADGFIVDCGGFHPRINTAAAAFNASGGLIYSLSCGAPAEQLSEDVLRKEVGPALLRLSKALASQH</sequence>
<protein>
    <submittedName>
        <fullName evidence="7">Transcriptional regulator</fullName>
    </submittedName>
</protein>
<dbReference type="AlphaFoldDB" id="A0A8J3E040"/>
<dbReference type="GO" id="GO:0003700">
    <property type="term" value="F:DNA-binding transcription factor activity"/>
    <property type="evidence" value="ECO:0007669"/>
    <property type="project" value="TreeGrafter"/>
</dbReference>
<evidence type="ECO:0000313" key="8">
    <source>
        <dbReference type="Proteomes" id="UP000602745"/>
    </source>
</evidence>
<dbReference type="SUPFAM" id="SSF46785">
    <property type="entry name" value="Winged helix' DNA-binding domain"/>
    <property type="match status" value="1"/>
</dbReference>
<dbReference type="PANTHER" id="PTHR30136:SF33">
    <property type="entry name" value="TRANSCRIPTIONAL REGULATORY PROTEIN"/>
    <property type="match status" value="1"/>
</dbReference>
<evidence type="ECO:0000259" key="5">
    <source>
        <dbReference type="PROSITE" id="PS51077"/>
    </source>
</evidence>
<dbReference type="SUPFAM" id="SSF55781">
    <property type="entry name" value="GAF domain-like"/>
    <property type="match status" value="1"/>
</dbReference>
<gene>
    <name evidence="7" type="ORF">GCM10007276_29020</name>
</gene>
<dbReference type="SMART" id="SM00346">
    <property type="entry name" value="HTH_ICLR"/>
    <property type="match status" value="1"/>
</dbReference>
<keyword evidence="8" id="KW-1185">Reference proteome</keyword>
<dbReference type="InterPro" id="IPR036390">
    <property type="entry name" value="WH_DNA-bd_sf"/>
</dbReference>
<keyword evidence="1" id="KW-0805">Transcription regulation</keyword>
<dbReference type="PANTHER" id="PTHR30136">
    <property type="entry name" value="HELIX-TURN-HELIX TRANSCRIPTIONAL REGULATOR, ICLR FAMILY"/>
    <property type="match status" value="1"/>
</dbReference>
<feature type="domain" description="HTH iclR-type" evidence="5">
    <location>
        <begin position="30"/>
        <end position="92"/>
    </location>
</feature>
<dbReference type="InterPro" id="IPR014757">
    <property type="entry name" value="Tscrpt_reg_IclR_C"/>
</dbReference>
<dbReference type="InterPro" id="IPR005471">
    <property type="entry name" value="Tscrpt_reg_IclR_N"/>
</dbReference>
<dbReference type="Gene3D" id="3.30.450.40">
    <property type="match status" value="1"/>
</dbReference>
<reference evidence="7" key="2">
    <citation type="submission" date="2020-09" db="EMBL/GenBank/DDBJ databases">
        <authorList>
            <person name="Sun Q."/>
            <person name="Sedlacek I."/>
        </authorList>
    </citation>
    <scope>NUCLEOTIDE SEQUENCE</scope>
    <source>
        <strain evidence="7">CCM 7684</strain>
    </source>
</reference>
<keyword evidence="3" id="KW-0804">Transcription</keyword>
<dbReference type="Pfam" id="PF09339">
    <property type="entry name" value="HTH_IclR"/>
    <property type="match status" value="1"/>
</dbReference>
<dbReference type="PROSITE" id="PS51078">
    <property type="entry name" value="ICLR_ED"/>
    <property type="match status" value="1"/>
</dbReference>
<evidence type="ECO:0000256" key="2">
    <source>
        <dbReference type="ARBA" id="ARBA00023125"/>
    </source>
</evidence>
<proteinExistence type="predicted"/>
<evidence type="ECO:0000313" key="7">
    <source>
        <dbReference type="EMBL" id="GGE50136.1"/>
    </source>
</evidence>
<dbReference type="InterPro" id="IPR050707">
    <property type="entry name" value="HTH_MetabolicPath_Reg"/>
</dbReference>
<dbReference type="GO" id="GO:0045892">
    <property type="term" value="P:negative regulation of DNA-templated transcription"/>
    <property type="evidence" value="ECO:0007669"/>
    <property type="project" value="TreeGrafter"/>
</dbReference>
<reference evidence="7" key="1">
    <citation type="journal article" date="2014" name="Int. J. Syst. Evol. Microbiol.">
        <title>Complete genome sequence of Corynebacterium casei LMG S-19264T (=DSM 44701T), isolated from a smear-ripened cheese.</title>
        <authorList>
            <consortium name="US DOE Joint Genome Institute (JGI-PGF)"/>
            <person name="Walter F."/>
            <person name="Albersmeier A."/>
            <person name="Kalinowski J."/>
            <person name="Ruckert C."/>
        </authorList>
    </citation>
    <scope>NUCLEOTIDE SEQUENCE</scope>
    <source>
        <strain evidence="7">CCM 7684</strain>
    </source>
</reference>
<dbReference type="InterPro" id="IPR029016">
    <property type="entry name" value="GAF-like_dom_sf"/>
</dbReference>
<name>A0A8J3E040_9RHOB</name>
<keyword evidence="2" id="KW-0238">DNA-binding</keyword>
<organism evidence="7 8">
    <name type="scientific">Agaricicola taiwanensis</name>
    <dbReference type="NCBI Taxonomy" id="591372"/>
    <lineage>
        <taxon>Bacteria</taxon>
        <taxon>Pseudomonadati</taxon>
        <taxon>Pseudomonadota</taxon>
        <taxon>Alphaproteobacteria</taxon>
        <taxon>Rhodobacterales</taxon>
        <taxon>Paracoccaceae</taxon>
        <taxon>Agaricicola</taxon>
    </lineage>
</organism>
<dbReference type="EMBL" id="BMCP01000004">
    <property type="protein sequence ID" value="GGE50136.1"/>
    <property type="molecule type" value="Genomic_DNA"/>
</dbReference>
<dbReference type="Gene3D" id="1.10.10.10">
    <property type="entry name" value="Winged helix-like DNA-binding domain superfamily/Winged helix DNA-binding domain"/>
    <property type="match status" value="1"/>
</dbReference>
<dbReference type="PROSITE" id="PS51077">
    <property type="entry name" value="HTH_ICLR"/>
    <property type="match status" value="1"/>
</dbReference>
<dbReference type="GO" id="GO:0003677">
    <property type="term" value="F:DNA binding"/>
    <property type="evidence" value="ECO:0007669"/>
    <property type="project" value="UniProtKB-KW"/>
</dbReference>
<dbReference type="RefSeq" id="WP_188410535.1">
    <property type="nucleotide sequence ID" value="NZ_BMCP01000004.1"/>
</dbReference>
<evidence type="ECO:0000256" key="1">
    <source>
        <dbReference type="ARBA" id="ARBA00023015"/>
    </source>
</evidence>
<dbReference type="InterPro" id="IPR036388">
    <property type="entry name" value="WH-like_DNA-bd_sf"/>
</dbReference>
<feature type="region of interest" description="Disordered" evidence="4">
    <location>
        <begin position="1"/>
        <end position="25"/>
    </location>
</feature>
<accession>A0A8J3E040</accession>
<dbReference type="Pfam" id="PF01614">
    <property type="entry name" value="IclR_C"/>
    <property type="match status" value="1"/>
</dbReference>